<gene>
    <name evidence="2" type="ORF">Maq22A_c09840</name>
</gene>
<reference evidence="2 3" key="1">
    <citation type="journal article" date="2015" name="Genome Announc.">
        <title>Complete Genome Sequence of Methylobacterium aquaticum Strain 22A, Isolated from Racomitrium japonicum Moss.</title>
        <authorList>
            <person name="Tani A."/>
            <person name="Ogura Y."/>
            <person name="Hayashi T."/>
            <person name="Kimbara K."/>
        </authorList>
    </citation>
    <scope>NUCLEOTIDE SEQUENCE [LARGE SCALE GENOMIC DNA]</scope>
    <source>
        <strain evidence="2 3">MA-22A</strain>
    </source>
</reference>
<evidence type="ECO:0008006" key="4">
    <source>
        <dbReference type="Google" id="ProtNLM"/>
    </source>
</evidence>
<dbReference type="KEGG" id="maqu:Maq22A_c09840"/>
<evidence type="ECO:0000313" key="3">
    <source>
        <dbReference type="Proteomes" id="UP000061432"/>
    </source>
</evidence>
<proteinExistence type="predicted"/>
<dbReference type="EMBL" id="AP014704">
    <property type="protein sequence ID" value="BAQ45256.1"/>
    <property type="molecule type" value="Genomic_DNA"/>
</dbReference>
<dbReference type="PATRIC" id="fig|270351.10.peg.1890"/>
<evidence type="ECO:0000256" key="1">
    <source>
        <dbReference type="SAM" id="Phobius"/>
    </source>
</evidence>
<feature type="transmembrane region" description="Helical" evidence="1">
    <location>
        <begin position="98"/>
        <end position="124"/>
    </location>
</feature>
<dbReference type="STRING" id="270351.Maq22A_c09840"/>
<dbReference type="AlphaFoldDB" id="A0A0C6EYI1"/>
<dbReference type="RefSeq" id="WP_060846614.1">
    <property type="nucleotide sequence ID" value="NZ_AP014704.1"/>
</dbReference>
<protein>
    <recommendedName>
        <fullName evidence="4">DUF1640 domain-containing protein</fullName>
    </recommendedName>
</protein>
<dbReference type="OrthoDB" id="7991866at2"/>
<keyword evidence="1" id="KW-1133">Transmembrane helix</keyword>
<reference evidence="3" key="2">
    <citation type="submission" date="2015-01" db="EMBL/GenBank/DDBJ databases">
        <title>Complete genome sequence of Methylobacterium aquaticum strain 22A.</title>
        <authorList>
            <person name="Tani A."/>
            <person name="Ogura Y."/>
            <person name="Hayashi T."/>
        </authorList>
    </citation>
    <scope>NUCLEOTIDE SEQUENCE [LARGE SCALE GENOMIC DNA]</scope>
    <source>
        <strain evidence="3">MA-22A</strain>
    </source>
</reference>
<accession>A0A0C6EYI1</accession>
<dbReference type="Proteomes" id="UP000061432">
    <property type="component" value="Chromosome"/>
</dbReference>
<evidence type="ECO:0000313" key="2">
    <source>
        <dbReference type="EMBL" id="BAQ45256.1"/>
    </source>
</evidence>
<name>A0A0C6EYI1_9HYPH</name>
<organism evidence="2 3">
    <name type="scientific">Methylobacterium aquaticum</name>
    <dbReference type="NCBI Taxonomy" id="270351"/>
    <lineage>
        <taxon>Bacteria</taxon>
        <taxon>Pseudomonadati</taxon>
        <taxon>Pseudomonadota</taxon>
        <taxon>Alphaproteobacteria</taxon>
        <taxon>Hyphomicrobiales</taxon>
        <taxon>Methylobacteriaceae</taxon>
        <taxon>Methylobacterium</taxon>
    </lineage>
</organism>
<keyword evidence="1" id="KW-0472">Membrane</keyword>
<keyword evidence="1" id="KW-0812">Transmembrane</keyword>
<sequence>MTAVAFDTLKLARTLRDKEKLSPDQAEGFAEAISEAVQGDLATKADVKASESALRTDITTVETSLRAEVKVVASDIWTMDATLRSEIKSQVAEAKTDVINWVVGAIGLQTLVIIGAVITLVRILKP</sequence>